<dbReference type="RefSeq" id="WP_244218587.1">
    <property type="nucleotide sequence ID" value="NZ_JBEPBV010000062.1"/>
</dbReference>
<gene>
    <name evidence="2" type="ORF">ACH49L_38455</name>
</gene>
<dbReference type="EMBL" id="JBIRWM010000026">
    <property type="protein sequence ID" value="MFI2161490.1"/>
    <property type="molecule type" value="Genomic_DNA"/>
</dbReference>
<evidence type="ECO:0000313" key="3">
    <source>
        <dbReference type="Proteomes" id="UP001611397"/>
    </source>
</evidence>
<keyword evidence="3" id="KW-1185">Reference proteome</keyword>
<protein>
    <submittedName>
        <fullName evidence="2">Uncharacterized protein</fullName>
    </submittedName>
</protein>
<accession>A0ABW7VJD2</accession>
<feature type="region of interest" description="Disordered" evidence="1">
    <location>
        <begin position="50"/>
        <end position="73"/>
    </location>
</feature>
<sequence>MERGEATAAMDPSSITVLVTFVGGPADGRTGHLPLSEATSEVTVGGVTYRCDPGPPPEVRDTPEGLAQVMRPV</sequence>
<evidence type="ECO:0000256" key="1">
    <source>
        <dbReference type="SAM" id="MobiDB-lite"/>
    </source>
</evidence>
<comment type="caution">
    <text evidence="2">The sequence shown here is derived from an EMBL/GenBank/DDBJ whole genome shotgun (WGS) entry which is preliminary data.</text>
</comment>
<dbReference type="Proteomes" id="UP001611397">
    <property type="component" value="Unassembled WGS sequence"/>
</dbReference>
<evidence type="ECO:0000313" key="2">
    <source>
        <dbReference type="EMBL" id="MFI2161490.1"/>
    </source>
</evidence>
<proteinExistence type="predicted"/>
<organism evidence="2 3">
    <name type="scientific">Streptomyces olivaceoviridis</name>
    <name type="common">Streptomyces corchorusii</name>
    <dbReference type="NCBI Taxonomy" id="1921"/>
    <lineage>
        <taxon>Bacteria</taxon>
        <taxon>Bacillati</taxon>
        <taxon>Actinomycetota</taxon>
        <taxon>Actinomycetes</taxon>
        <taxon>Kitasatosporales</taxon>
        <taxon>Streptomycetaceae</taxon>
        <taxon>Streptomyces</taxon>
    </lineage>
</organism>
<reference evidence="2 3" key="1">
    <citation type="submission" date="2024-10" db="EMBL/GenBank/DDBJ databases">
        <title>The Natural Products Discovery Center: Release of the First 8490 Sequenced Strains for Exploring Actinobacteria Biosynthetic Diversity.</title>
        <authorList>
            <person name="Kalkreuter E."/>
            <person name="Kautsar S.A."/>
            <person name="Yang D."/>
            <person name="Bader C.D."/>
            <person name="Teijaro C.N."/>
            <person name="Fluegel L."/>
            <person name="Davis C.M."/>
            <person name="Simpson J.R."/>
            <person name="Lauterbach L."/>
            <person name="Steele A.D."/>
            <person name="Gui C."/>
            <person name="Meng S."/>
            <person name="Li G."/>
            <person name="Viehrig K."/>
            <person name="Ye F."/>
            <person name="Su P."/>
            <person name="Kiefer A.F."/>
            <person name="Nichols A."/>
            <person name="Cepeda A.J."/>
            <person name="Yan W."/>
            <person name="Fan B."/>
            <person name="Jiang Y."/>
            <person name="Adhikari A."/>
            <person name="Zheng C.-J."/>
            <person name="Schuster L."/>
            <person name="Cowan T.M."/>
            <person name="Smanski M.J."/>
            <person name="Chevrette M.G."/>
            <person name="De Carvalho L.P.S."/>
            <person name="Shen B."/>
        </authorList>
    </citation>
    <scope>NUCLEOTIDE SEQUENCE [LARGE SCALE GENOMIC DNA]</scope>
    <source>
        <strain evidence="2 3">NPDC020295</strain>
    </source>
</reference>
<name>A0ABW7VJD2_STROI</name>